<feature type="region of interest" description="Disordered" evidence="1">
    <location>
        <begin position="1"/>
        <end position="70"/>
    </location>
</feature>
<dbReference type="AlphaFoldDB" id="A0AAX4KPU1"/>
<dbReference type="Proteomes" id="UP001358614">
    <property type="component" value="Chromosome 1"/>
</dbReference>
<evidence type="ECO:0000313" key="2">
    <source>
        <dbReference type="EMBL" id="WWD08218.1"/>
    </source>
</evidence>
<dbReference type="KEGG" id="ker:91105130"/>
<organism evidence="2 3">
    <name type="scientific">Kwoniella europaea PYCC6329</name>
    <dbReference type="NCBI Taxonomy" id="1423913"/>
    <lineage>
        <taxon>Eukaryota</taxon>
        <taxon>Fungi</taxon>
        <taxon>Dikarya</taxon>
        <taxon>Basidiomycota</taxon>
        <taxon>Agaricomycotina</taxon>
        <taxon>Tremellomycetes</taxon>
        <taxon>Tremellales</taxon>
        <taxon>Cryptococcaceae</taxon>
        <taxon>Kwoniella</taxon>
    </lineage>
</organism>
<dbReference type="EMBL" id="CP144089">
    <property type="protein sequence ID" value="WWD08218.1"/>
    <property type="molecule type" value="Genomic_DNA"/>
</dbReference>
<reference evidence="2 3" key="1">
    <citation type="submission" date="2024-01" db="EMBL/GenBank/DDBJ databases">
        <title>Comparative genomics of Cryptococcus and Kwoniella reveals pathogenesis evolution and contrasting modes of karyotype evolution via chromosome fusion or intercentromeric recombination.</title>
        <authorList>
            <person name="Coelho M.A."/>
            <person name="David-Palma M."/>
            <person name="Shea T."/>
            <person name="Bowers K."/>
            <person name="McGinley-Smith S."/>
            <person name="Mohammad A.W."/>
            <person name="Gnirke A."/>
            <person name="Yurkov A.M."/>
            <person name="Nowrousian M."/>
            <person name="Sun S."/>
            <person name="Cuomo C.A."/>
            <person name="Heitman J."/>
        </authorList>
    </citation>
    <scope>NUCLEOTIDE SEQUENCE [LARGE SCALE GENOMIC DNA]</scope>
    <source>
        <strain evidence="2 3">PYCC6329</strain>
    </source>
</reference>
<gene>
    <name evidence="2" type="ORF">V865_006329</name>
</gene>
<protein>
    <submittedName>
        <fullName evidence="2">Uncharacterized protein</fullName>
    </submittedName>
</protein>
<dbReference type="GeneID" id="91105130"/>
<feature type="compositionally biased region" description="Polar residues" evidence="1">
    <location>
        <begin position="1"/>
        <end position="19"/>
    </location>
</feature>
<proteinExistence type="predicted"/>
<evidence type="ECO:0000256" key="1">
    <source>
        <dbReference type="SAM" id="MobiDB-lite"/>
    </source>
</evidence>
<keyword evidence="3" id="KW-1185">Reference proteome</keyword>
<sequence length="86" mass="9593">MAADQSSKPPKNNSVMSFKSTRRSKDETQGGSWMFSEEEKKADTSSTSANQISTDQTSGFTIDPRVKRDCTQDGGTLVQRIKKWWG</sequence>
<name>A0AAX4KPU1_9TREE</name>
<dbReference type="RefSeq" id="XP_066086185.1">
    <property type="nucleotide sequence ID" value="XM_066230088.1"/>
</dbReference>
<evidence type="ECO:0000313" key="3">
    <source>
        <dbReference type="Proteomes" id="UP001358614"/>
    </source>
</evidence>
<feature type="compositionally biased region" description="Polar residues" evidence="1">
    <location>
        <begin position="44"/>
        <end position="60"/>
    </location>
</feature>
<accession>A0AAX4KPU1</accession>